<gene>
    <name evidence="2" type="ORF">NDN08_006176</name>
</gene>
<dbReference type="InterPro" id="IPR018997">
    <property type="entry name" value="PUB_domain"/>
</dbReference>
<reference evidence="2 3" key="1">
    <citation type="journal article" date="2023" name="Nat. Commun.">
        <title>Origin of minicircular mitochondrial genomes in red algae.</title>
        <authorList>
            <person name="Lee Y."/>
            <person name="Cho C.H."/>
            <person name="Lee Y.M."/>
            <person name="Park S.I."/>
            <person name="Yang J.H."/>
            <person name="West J.A."/>
            <person name="Bhattacharya D."/>
            <person name="Yoon H.S."/>
        </authorList>
    </citation>
    <scope>NUCLEOTIDE SEQUENCE [LARGE SCALE GENOMIC DNA]</scope>
    <source>
        <strain evidence="2 3">CCMP1338</strain>
        <tissue evidence="2">Whole cell</tissue>
    </source>
</reference>
<dbReference type="SUPFAM" id="SSF143503">
    <property type="entry name" value="PUG domain-like"/>
    <property type="match status" value="1"/>
</dbReference>
<keyword evidence="3" id="KW-1185">Reference proteome</keyword>
<dbReference type="InterPro" id="IPR036339">
    <property type="entry name" value="PUB-like_dom_sf"/>
</dbReference>
<sequence length="174" mass="20280">MAEVDYGKKVLDVMYDMVLKKNSLSVVVSGLETVQRILINIHENPEDEKYRTIRTRGKTFQGKIGKMEGGVELMMSLGFRQTAKDFEEWLLYTDSEQHLIQGLEIVEKNLKRNREALELSLTERRTKAELREEERQRIMLGIEADKQNREHMVKMGRFRTSPKKAVESSDDEST</sequence>
<dbReference type="GO" id="GO:0005737">
    <property type="term" value="C:cytoplasm"/>
    <property type="evidence" value="ECO:0007669"/>
    <property type="project" value="TreeGrafter"/>
</dbReference>
<proteinExistence type="predicted"/>
<protein>
    <recommendedName>
        <fullName evidence="1">PUB domain-containing protein</fullName>
    </recommendedName>
</protein>
<dbReference type="Proteomes" id="UP001157974">
    <property type="component" value="Unassembled WGS sequence"/>
</dbReference>
<evidence type="ECO:0000313" key="2">
    <source>
        <dbReference type="EMBL" id="KAJ8902856.1"/>
    </source>
</evidence>
<dbReference type="SMART" id="SM00580">
    <property type="entry name" value="PUG"/>
    <property type="match status" value="1"/>
</dbReference>
<dbReference type="EMBL" id="JAMWBK010000008">
    <property type="protein sequence ID" value="KAJ8902856.1"/>
    <property type="molecule type" value="Genomic_DNA"/>
</dbReference>
<evidence type="ECO:0000259" key="1">
    <source>
        <dbReference type="Pfam" id="PF09409"/>
    </source>
</evidence>
<dbReference type="CDD" id="cd09212">
    <property type="entry name" value="PUB"/>
    <property type="match status" value="1"/>
</dbReference>
<dbReference type="Gene3D" id="1.20.58.2190">
    <property type="match status" value="1"/>
</dbReference>
<comment type="caution">
    <text evidence="2">The sequence shown here is derived from an EMBL/GenBank/DDBJ whole genome shotgun (WGS) entry which is preliminary data.</text>
</comment>
<organism evidence="2 3">
    <name type="scientific">Rhodosorus marinus</name>
    <dbReference type="NCBI Taxonomy" id="101924"/>
    <lineage>
        <taxon>Eukaryota</taxon>
        <taxon>Rhodophyta</taxon>
        <taxon>Stylonematophyceae</taxon>
        <taxon>Stylonematales</taxon>
        <taxon>Stylonemataceae</taxon>
        <taxon>Rhodosorus</taxon>
    </lineage>
</organism>
<dbReference type="PANTHER" id="PTHR23153:SF38">
    <property type="entry name" value="UBX DOMAIN-CONTAINING PROTEIN 6"/>
    <property type="match status" value="1"/>
</dbReference>
<dbReference type="PANTHER" id="PTHR23153">
    <property type="entry name" value="UBX-RELATED"/>
    <property type="match status" value="1"/>
</dbReference>
<feature type="domain" description="PUB" evidence="1">
    <location>
        <begin position="27"/>
        <end position="100"/>
    </location>
</feature>
<evidence type="ECO:0000313" key="3">
    <source>
        <dbReference type="Proteomes" id="UP001157974"/>
    </source>
</evidence>
<name>A0AAV8UK31_9RHOD</name>
<dbReference type="AlphaFoldDB" id="A0AAV8UK31"/>
<accession>A0AAV8UK31</accession>
<dbReference type="Pfam" id="PF09409">
    <property type="entry name" value="PUB"/>
    <property type="match status" value="1"/>
</dbReference>